<sequence>MRQKRLFLRMNPTKKSPSSVNNKEAGFTLIEVMIVLFVIQILLSIGFYALDKSEDKQNFNRWYAQFELDILYLQKRTSLSENRPYLHFNLPSHSYTVIINTHQSPLLSRTHPEDWKIVFASTKNKLAFNKNGQFIEPGTIKIETNYYVFTIVFPFGKGRCYVTYTER</sequence>
<protein>
    <recommendedName>
        <fullName evidence="6">Competence protein ComGD</fullName>
    </recommendedName>
</protein>
<gene>
    <name evidence="4" type="ORF">HHA03_00070</name>
</gene>
<keyword evidence="3" id="KW-0812">Transmembrane</keyword>
<dbReference type="InterPro" id="IPR045584">
    <property type="entry name" value="Pilin-like"/>
</dbReference>
<feature type="transmembrane region" description="Helical" evidence="3">
    <location>
        <begin position="25"/>
        <end position="50"/>
    </location>
</feature>
<dbReference type="InterPro" id="IPR012902">
    <property type="entry name" value="N_methyl_site"/>
</dbReference>
<comment type="subcellular location">
    <subcellularLocation>
        <location evidence="1">Cell surface</location>
    </subcellularLocation>
</comment>
<name>A0ABQ0VGY3_9BACI</name>
<dbReference type="InterPro" id="IPR016785">
    <property type="entry name" value="ComGD"/>
</dbReference>
<proteinExistence type="predicted"/>
<dbReference type="NCBIfam" id="NF040982">
    <property type="entry name" value="ComGD"/>
    <property type="match status" value="1"/>
</dbReference>
<evidence type="ECO:0000256" key="1">
    <source>
        <dbReference type="ARBA" id="ARBA00004241"/>
    </source>
</evidence>
<dbReference type="PIRSF" id="PIRSF021292">
    <property type="entry name" value="Competence_ComGD"/>
    <property type="match status" value="1"/>
</dbReference>
<keyword evidence="3" id="KW-0472">Membrane</keyword>
<accession>A0ABQ0VGY3</accession>
<keyword evidence="5" id="KW-1185">Reference proteome</keyword>
<evidence type="ECO:0000256" key="2">
    <source>
        <dbReference type="ARBA" id="ARBA00023287"/>
    </source>
</evidence>
<comment type="caution">
    <text evidence="4">The sequence shown here is derived from an EMBL/GenBank/DDBJ whole genome shotgun (WGS) entry which is preliminary data.</text>
</comment>
<dbReference type="NCBIfam" id="TIGR02532">
    <property type="entry name" value="IV_pilin_GFxxxE"/>
    <property type="match status" value="1"/>
</dbReference>
<evidence type="ECO:0008006" key="6">
    <source>
        <dbReference type="Google" id="ProtNLM"/>
    </source>
</evidence>
<keyword evidence="3" id="KW-1133">Transmembrane helix</keyword>
<keyword evidence="2" id="KW-0178">Competence</keyword>
<dbReference type="Pfam" id="PF07963">
    <property type="entry name" value="N_methyl"/>
    <property type="match status" value="1"/>
</dbReference>
<evidence type="ECO:0000256" key="3">
    <source>
        <dbReference type="SAM" id="Phobius"/>
    </source>
</evidence>
<dbReference type="EMBL" id="BJWI01000001">
    <property type="protein sequence ID" value="GEM00475.1"/>
    <property type="molecule type" value="Genomic_DNA"/>
</dbReference>
<evidence type="ECO:0000313" key="4">
    <source>
        <dbReference type="EMBL" id="GEM00475.1"/>
    </source>
</evidence>
<dbReference type="Proteomes" id="UP000321547">
    <property type="component" value="Unassembled WGS sequence"/>
</dbReference>
<organism evidence="4 5">
    <name type="scientific">Halolactibacillus halophilus</name>
    <dbReference type="NCBI Taxonomy" id="306540"/>
    <lineage>
        <taxon>Bacteria</taxon>
        <taxon>Bacillati</taxon>
        <taxon>Bacillota</taxon>
        <taxon>Bacilli</taxon>
        <taxon>Bacillales</taxon>
        <taxon>Bacillaceae</taxon>
        <taxon>Halolactibacillus</taxon>
    </lineage>
</organism>
<dbReference type="RefSeq" id="WP_143423348.1">
    <property type="nucleotide sequence ID" value="NZ_BJWI01000001.1"/>
</dbReference>
<reference evidence="4 5" key="1">
    <citation type="submission" date="2019-07" db="EMBL/GenBank/DDBJ databases">
        <title>Whole genome shotgun sequence of Halolactibacillus halophilus NBRC 100868.</title>
        <authorList>
            <person name="Hosoyama A."/>
            <person name="Uohara A."/>
            <person name="Ohji S."/>
            <person name="Ichikawa N."/>
        </authorList>
    </citation>
    <scope>NUCLEOTIDE SEQUENCE [LARGE SCALE GENOMIC DNA]</scope>
    <source>
        <strain evidence="4 5">NBRC 100868</strain>
    </source>
</reference>
<dbReference type="SUPFAM" id="SSF54523">
    <property type="entry name" value="Pili subunits"/>
    <property type="match status" value="1"/>
</dbReference>
<evidence type="ECO:0000313" key="5">
    <source>
        <dbReference type="Proteomes" id="UP000321547"/>
    </source>
</evidence>